<feature type="domain" description="Suppressor of forked" evidence="5">
    <location>
        <begin position="210"/>
        <end position="514"/>
    </location>
</feature>
<organism evidence="6 7">
    <name type="scientific">Fistulifera solaris</name>
    <name type="common">Oleaginous diatom</name>
    <dbReference type="NCBI Taxonomy" id="1519565"/>
    <lineage>
        <taxon>Eukaryota</taxon>
        <taxon>Sar</taxon>
        <taxon>Stramenopiles</taxon>
        <taxon>Ochrophyta</taxon>
        <taxon>Bacillariophyta</taxon>
        <taxon>Bacillariophyceae</taxon>
        <taxon>Bacillariophycidae</taxon>
        <taxon>Naviculales</taxon>
        <taxon>Naviculaceae</taxon>
        <taxon>Fistulifera</taxon>
    </lineage>
</organism>
<feature type="region of interest" description="Disordered" evidence="4">
    <location>
        <begin position="776"/>
        <end position="808"/>
    </location>
</feature>
<evidence type="ECO:0000259" key="5">
    <source>
        <dbReference type="Pfam" id="PF05843"/>
    </source>
</evidence>
<evidence type="ECO:0000313" key="6">
    <source>
        <dbReference type="EMBL" id="GAX23145.1"/>
    </source>
</evidence>
<feature type="compositionally biased region" description="Basic and acidic residues" evidence="4">
    <location>
        <begin position="776"/>
        <end position="785"/>
    </location>
</feature>
<dbReference type="GO" id="GO:0031124">
    <property type="term" value="P:mRNA 3'-end processing"/>
    <property type="evidence" value="ECO:0007669"/>
    <property type="project" value="InterPro"/>
</dbReference>
<dbReference type="InterPro" id="IPR045243">
    <property type="entry name" value="Rna14-like"/>
</dbReference>
<dbReference type="Pfam" id="PF05843">
    <property type="entry name" value="Suf"/>
    <property type="match status" value="2"/>
</dbReference>
<keyword evidence="2" id="KW-0677">Repeat</keyword>
<name>A0A1Z5KAG4_FISSO</name>
<sequence length="924" mass="104539">MSFNDNGNKNILFRKDDDDDEDMEDVDEQVIQDPVKAKASAIQVADELPARILPSPYPQHQPPDSRYQNALQRIQADPQHDTEAWEAILTEVQVCYRQIHNIHAVDAETTAQLDWMMSCYGHLLHYFPYAVEHLLSVASLLFRCSAMFGEDGGPTVRVVAGTTHRARQAQATLDRLFLSKLVPREEEASPEENAVVQQASPITGICSWYVPLWLLFLQNRQRALVRQFPNAPEEQRPRMHQAFQMALKYAGGHLNNHELWRRYLQWIQISTTQGHEQMLELRSAYQQLITHPMTGLDGLWQEYEAFEKAQNEVLAQALVQEWAPKYQHARSVYLERSRVYAYESLRWTRLAAPPDNEARQEECDLWNVWKTALAYERTNPERLNATDLTTRLRGWWQAAVCVFTRHVEPWHMWSMWESTTSSLERQRSVLQLGQQYIPDAVLLAIAESQLVELQCSTSQQPSSENTQHQEECIQVMERNIRRAPTTLGFVVLQQLVRRYRGMEAARQVFARGRRVLRSQEDKDGIASSKTDVAALESNSTTSNKVVTNRWSAATSNHTVSPATEEHLVPPGPVTWHLYAAHAAMEQHQNHAPEIAARVYELGLRKHSVFLQKPAYVLRYASLLLQLNDPVNLRALLTRAVAASSKDNTSASNNSAATNALLDLQMYFEQFLVKSTEDVKRLHQMEAQRRQTLFGPDVEDVGTGVIHSQTEKASISEQLVRQEGYDTASKIVNGLQRSVDLLSVSGWWGNQDVFGRWNLPEDEEDWSGGASDASYYERQRHQDQRHSGGLTYDLKQQPQRGASGATASTATAAAGPASAMMVAIQTSPEWLRSLLLLLPASRLRLPIVAKPPPHLVEMALATLLSNDLPSERPADEAPTITNANNKRTLGTGDDSDDENGMENNGGGFGGQFRARQRQRVQEQII</sequence>
<comment type="subcellular location">
    <subcellularLocation>
        <location evidence="1">Nucleus</location>
    </subcellularLocation>
</comment>
<dbReference type="InterPro" id="IPR011990">
    <property type="entry name" value="TPR-like_helical_dom_sf"/>
</dbReference>
<dbReference type="PANTHER" id="PTHR19980:SF0">
    <property type="entry name" value="CLEAVAGE STIMULATION FACTOR SUBUNIT 3"/>
    <property type="match status" value="1"/>
</dbReference>
<proteinExistence type="predicted"/>
<keyword evidence="3" id="KW-0539">Nucleus</keyword>
<dbReference type="Gene3D" id="1.25.40.1040">
    <property type="match status" value="2"/>
</dbReference>
<gene>
    <name evidence="6" type="ORF">FisN_33Lh037</name>
</gene>
<dbReference type="OrthoDB" id="26282at2759"/>
<feature type="region of interest" description="Disordered" evidence="4">
    <location>
        <begin position="1"/>
        <end position="25"/>
    </location>
</feature>
<accession>A0A1Z5KAG4</accession>
<feature type="region of interest" description="Disordered" evidence="4">
    <location>
        <begin position="869"/>
        <end position="924"/>
    </location>
</feature>
<protein>
    <submittedName>
        <fullName evidence="6">Cleavage stimulation factor subunit 3</fullName>
    </submittedName>
</protein>
<dbReference type="EMBL" id="BDSP01000197">
    <property type="protein sequence ID" value="GAX23145.1"/>
    <property type="molecule type" value="Genomic_DNA"/>
</dbReference>
<feature type="compositionally biased region" description="Polar residues" evidence="4">
    <location>
        <begin position="878"/>
        <end position="887"/>
    </location>
</feature>
<dbReference type="InterPro" id="IPR008847">
    <property type="entry name" value="Suf"/>
</dbReference>
<dbReference type="Proteomes" id="UP000198406">
    <property type="component" value="Unassembled WGS sequence"/>
</dbReference>
<evidence type="ECO:0000256" key="2">
    <source>
        <dbReference type="ARBA" id="ARBA00022737"/>
    </source>
</evidence>
<dbReference type="GO" id="GO:0003729">
    <property type="term" value="F:mRNA binding"/>
    <property type="evidence" value="ECO:0007669"/>
    <property type="project" value="TreeGrafter"/>
</dbReference>
<dbReference type="InParanoid" id="A0A1Z5KAG4"/>
<feature type="domain" description="Suppressor of forked" evidence="5">
    <location>
        <begin position="573"/>
        <end position="657"/>
    </location>
</feature>
<dbReference type="SUPFAM" id="SSF48452">
    <property type="entry name" value="TPR-like"/>
    <property type="match status" value="2"/>
</dbReference>
<dbReference type="PANTHER" id="PTHR19980">
    <property type="entry name" value="RNA CLEAVAGE STIMULATION FACTOR"/>
    <property type="match status" value="1"/>
</dbReference>
<reference evidence="6 7" key="1">
    <citation type="journal article" date="2015" name="Plant Cell">
        <title>Oil accumulation by the oleaginous diatom Fistulifera solaris as revealed by the genome and transcriptome.</title>
        <authorList>
            <person name="Tanaka T."/>
            <person name="Maeda Y."/>
            <person name="Veluchamy A."/>
            <person name="Tanaka M."/>
            <person name="Abida H."/>
            <person name="Marechal E."/>
            <person name="Bowler C."/>
            <person name="Muto M."/>
            <person name="Sunaga Y."/>
            <person name="Tanaka M."/>
            <person name="Yoshino T."/>
            <person name="Taniguchi T."/>
            <person name="Fukuda Y."/>
            <person name="Nemoto M."/>
            <person name="Matsumoto M."/>
            <person name="Wong P.S."/>
            <person name="Aburatani S."/>
            <person name="Fujibuchi W."/>
        </authorList>
    </citation>
    <scope>NUCLEOTIDE SEQUENCE [LARGE SCALE GENOMIC DNA]</scope>
    <source>
        <strain evidence="6 7">JPCC DA0580</strain>
    </source>
</reference>
<evidence type="ECO:0000256" key="4">
    <source>
        <dbReference type="SAM" id="MobiDB-lite"/>
    </source>
</evidence>
<dbReference type="AlphaFoldDB" id="A0A1Z5KAG4"/>
<dbReference type="GO" id="GO:0005634">
    <property type="term" value="C:nucleus"/>
    <property type="evidence" value="ECO:0007669"/>
    <property type="project" value="UniProtKB-SubCell"/>
</dbReference>
<keyword evidence="7" id="KW-1185">Reference proteome</keyword>
<evidence type="ECO:0000256" key="1">
    <source>
        <dbReference type="ARBA" id="ARBA00004123"/>
    </source>
</evidence>
<comment type="caution">
    <text evidence="6">The sequence shown here is derived from an EMBL/GenBank/DDBJ whole genome shotgun (WGS) entry which is preliminary data.</text>
</comment>
<evidence type="ECO:0000313" key="7">
    <source>
        <dbReference type="Proteomes" id="UP000198406"/>
    </source>
</evidence>
<evidence type="ECO:0000256" key="3">
    <source>
        <dbReference type="ARBA" id="ARBA00023242"/>
    </source>
</evidence>